<name>A0ABT6Y8D3_9BACT</name>
<gene>
    <name evidence="2" type="ORF">QM524_11440</name>
</gene>
<dbReference type="SUPFAM" id="SSF56935">
    <property type="entry name" value="Porins"/>
    <property type="match status" value="1"/>
</dbReference>
<comment type="caution">
    <text evidence="2">The sequence shown here is derived from an EMBL/GenBank/DDBJ whole genome shotgun (WGS) entry which is preliminary data.</text>
</comment>
<evidence type="ECO:0000256" key="1">
    <source>
        <dbReference type="SAM" id="SignalP"/>
    </source>
</evidence>
<sequence length="550" mass="60430">MKDIRKVLLASLLMSSISASFAQDNNYDALARLFSQTAPSGSARFQALGGNHSALGADISSNSSNPAGLGFYTRSEFSISPSFQINSNTSSYIDTKKTNANTDNFNIANIGIVFGGQEPRYKDSWRGSWSISYNRQSSLYNKVSFAGRNLQSSLMDSFGEITNRDIKDNGLSLQDFKDGLTNDAPNFYYQSDMYYWSFLINPNGTNSDPFVGAEGGKSVDQRYDFQASGRTSQWTIGYGGTANEKFYIGFSLGLPSFRYETQTDFTENIVNYDAIRSFAFSKYLTTTGQGINLTVGTIIKPTNNFRIGATITTPTWYSIDETTSSTLNVDVDPSKMGGIKLSSDVISGGNTIGSKLVSLGYGINTTGGTSYITRIPKLSTQPVSSNYELRTPFKASGGVAYFFGKKGFLSADVEYVAYKGMKLSTNMNDAYFKGDLDFYTKSIQNTYKNVLNLKVGGEYRMGLFAARGGFAYYQNPYNSNFDNDAVNRAMMVYSAGVGIKTGTFYVDLTGLYGKTQQAYNPYVLNDSSLYATAIMDQSWTRGVLTFGVYF</sequence>
<evidence type="ECO:0000313" key="2">
    <source>
        <dbReference type="EMBL" id="MDI9859823.1"/>
    </source>
</evidence>
<feature type="signal peptide" evidence="1">
    <location>
        <begin position="1"/>
        <end position="22"/>
    </location>
</feature>
<dbReference type="Gene3D" id="2.40.160.60">
    <property type="entry name" value="Outer membrane protein transport protein (OMPP1/FadL/TodX)"/>
    <property type="match status" value="1"/>
</dbReference>
<proteinExistence type="predicted"/>
<keyword evidence="1" id="KW-0732">Signal</keyword>
<dbReference type="EMBL" id="JASHIF010000009">
    <property type="protein sequence ID" value="MDI9859823.1"/>
    <property type="molecule type" value="Genomic_DNA"/>
</dbReference>
<dbReference type="Proteomes" id="UP001236507">
    <property type="component" value="Unassembled WGS sequence"/>
</dbReference>
<keyword evidence="3" id="KW-1185">Reference proteome</keyword>
<organism evidence="2 3">
    <name type="scientific">Flectobacillus roseus</name>
    <dbReference type="NCBI Taxonomy" id="502259"/>
    <lineage>
        <taxon>Bacteria</taxon>
        <taxon>Pseudomonadati</taxon>
        <taxon>Bacteroidota</taxon>
        <taxon>Cytophagia</taxon>
        <taxon>Cytophagales</taxon>
        <taxon>Flectobacillaceae</taxon>
        <taxon>Flectobacillus</taxon>
    </lineage>
</organism>
<feature type="chain" id="PRO_5046115733" description="Transporter" evidence="1">
    <location>
        <begin position="23"/>
        <end position="550"/>
    </location>
</feature>
<accession>A0ABT6Y8D3</accession>
<dbReference type="RefSeq" id="WP_283344689.1">
    <property type="nucleotide sequence ID" value="NZ_JASHIF010000009.1"/>
</dbReference>
<evidence type="ECO:0000313" key="3">
    <source>
        <dbReference type="Proteomes" id="UP001236507"/>
    </source>
</evidence>
<evidence type="ECO:0008006" key="4">
    <source>
        <dbReference type="Google" id="ProtNLM"/>
    </source>
</evidence>
<protein>
    <recommendedName>
        <fullName evidence="4">Transporter</fullName>
    </recommendedName>
</protein>
<reference evidence="2 3" key="1">
    <citation type="submission" date="2023-05" db="EMBL/GenBank/DDBJ databases">
        <title>Novel species of genus Flectobacillus isolated from stream in China.</title>
        <authorList>
            <person name="Lu H."/>
        </authorList>
    </citation>
    <scope>NUCLEOTIDE SEQUENCE [LARGE SCALE GENOMIC DNA]</scope>
    <source>
        <strain evidence="2 3">KCTC 42575</strain>
    </source>
</reference>